<organism evidence="2 3">
    <name type="scientific">Pisolithus tinctorius Marx 270</name>
    <dbReference type="NCBI Taxonomy" id="870435"/>
    <lineage>
        <taxon>Eukaryota</taxon>
        <taxon>Fungi</taxon>
        <taxon>Dikarya</taxon>
        <taxon>Basidiomycota</taxon>
        <taxon>Agaricomycotina</taxon>
        <taxon>Agaricomycetes</taxon>
        <taxon>Agaricomycetidae</taxon>
        <taxon>Boletales</taxon>
        <taxon>Sclerodermatineae</taxon>
        <taxon>Pisolithaceae</taxon>
        <taxon>Pisolithus</taxon>
    </lineage>
</organism>
<reference evidence="3" key="2">
    <citation type="submission" date="2015-01" db="EMBL/GenBank/DDBJ databases">
        <title>Evolutionary Origins and Diversification of the Mycorrhizal Mutualists.</title>
        <authorList>
            <consortium name="DOE Joint Genome Institute"/>
            <consortium name="Mycorrhizal Genomics Consortium"/>
            <person name="Kohler A."/>
            <person name="Kuo A."/>
            <person name="Nagy L.G."/>
            <person name="Floudas D."/>
            <person name="Copeland A."/>
            <person name="Barry K.W."/>
            <person name="Cichocki N."/>
            <person name="Veneault-Fourrey C."/>
            <person name="LaButti K."/>
            <person name="Lindquist E.A."/>
            <person name="Lipzen A."/>
            <person name="Lundell T."/>
            <person name="Morin E."/>
            <person name="Murat C."/>
            <person name="Riley R."/>
            <person name="Ohm R."/>
            <person name="Sun H."/>
            <person name="Tunlid A."/>
            <person name="Henrissat B."/>
            <person name="Grigoriev I.V."/>
            <person name="Hibbett D.S."/>
            <person name="Martin F."/>
        </authorList>
    </citation>
    <scope>NUCLEOTIDE SEQUENCE [LARGE SCALE GENOMIC DNA]</scope>
    <source>
        <strain evidence="3">Marx 270</strain>
    </source>
</reference>
<evidence type="ECO:0000313" key="3">
    <source>
        <dbReference type="Proteomes" id="UP000054217"/>
    </source>
</evidence>
<dbReference type="EMBL" id="KN831944">
    <property type="protein sequence ID" value="KIO14631.1"/>
    <property type="molecule type" value="Genomic_DNA"/>
</dbReference>
<evidence type="ECO:0000256" key="1">
    <source>
        <dbReference type="SAM" id="MobiDB-lite"/>
    </source>
</evidence>
<accession>A0A0C3PYD2</accession>
<proteinExistence type="predicted"/>
<dbReference type="HOGENOM" id="CLU_2923597_0_0_1"/>
<protein>
    <submittedName>
        <fullName evidence="2">Uncharacterized protein</fullName>
    </submittedName>
</protein>
<dbReference type="InParanoid" id="A0A0C3PYD2"/>
<dbReference type="Proteomes" id="UP000054217">
    <property type="component" value="Unassembled WGS sequence"/>
</dbReference>
<feature type="region of interest" description="Disordered" evidence="1">
    <location>
        <begin position="1"/>
        <end position="61"/>
    </location>
</feature>
<keyword evidence="3" id="KW-1185">Reference proteome</keyword>
<gene>
    <name evidence="2" type="ORF">M404DRAFT_991383</name>
</gene>
<name>A0A0C3PYD2_PISTI</name>
<sequence length="61" mass="7007">MPTARFYRPRDNAYRKAKMGGRSSVSQSSFRKPRQQEVANCGNVRPYRLPSVSKQGDVYPE</sequence>
<reference evidence="2 3" key="1">
    <citation type="submission" date="2014-04" db="EMBL/GenBank/DDBJ databases">
        <authorList>
            <consortium name="DOE Joint Genome Institute"/>
            <person name="Kuo A."/>
            <person name="Kohler A."/>
            <person name="Costa M.D."/>
            <person name="Nagy L.G."/>
            <person name="Floudas D."/>
            <person name="Copeland A."/>
            <person name="Barry K.W."/>
            <person name="Cichocki N."/>
            <person name="Veneault-Fourrey C."/>
            <person name="LaButti K."/>
            <person name="Lindquist E.A."/>
            <person name="Lipzen A."/>
            <person name="Lundell T."/>
            <person name="Morin E."/>
            <person name="Murat C."/>
            <person name="Sun H."/>
            <person name="Tunlid A."/>
            <person name="Henrissat B."/>
            <person name="Grigoriev I.V."/>
            <person name="Hibbett D.S."/>
            <person name="Martin F."/>
            <person name="Nordberg H.P."/>
            <person name="Cantor M.N."/>
            <person name="Hua S.X."/>
        </authorList>
    </citation>
    <scope>NUCLEOTIDE SEQUENCE [LARGE SCALE GENOMIC DNA]</scope>
    <source>
        <strain evidence="2 3">Marx 270</strain>
    </source>
</reference>
<evidence type="ECO:0000313" key="2">
    <source>
        <dbReference type="EMBL" id="KIO14631.1"/>
    </source>
</evidence>
<dbReference type="AlphaFoldDB" id="A0A0C3PYD2"/>